<feature type="repeat" description="TPR" evidence="3">
    <location>
        <begin position="184"/>
        <end position="217"/>
    </location>
</feature>
<proteinExistence type="predicted"/>
<organism evidence="4 5">
    <name type="scientific">Mariniflexile ostreae</name>
    <dbReference type="NCBI Taxonomy" id="1520892"/>
    <lineage>
        <taxon>Bacteria</taxon>
        <taxon>Pseudomonadati</taxon>
        <taxon>Bacteroidota</taxon>
        <taxon>Flavobacteriia</taxon>
        <taxon>Flavobacteriales</taxon>
        <taxon>Flavobacteriaceae</taxon>
        <taxon>Mariniflexile</taxon>
    </lineage>
</organism>
<sequence length="318" mass="36728">MKKTVLIALLIPFFTFAQANKLFRKAMRTTDLTERIDLLSQAIVEDSQHLDAYFQRALARDQMGDFSAAILDYTKVIFFEPGADSYYNRGNSKYKLMDFMGAKEDYAQALVLDPQFIEARYSLASAKYELKDYEEAIKDLNIVIKLLPEYEGAYRLRGFAYAALDKSLEALRDFSLVILLKPTSDAYFNRGVSYLDINYYQQANDDFSTALKIDKDNSLVYFFKGNSHFLLGEYDQAFLDFNTALGFDTLDYDAVIGLALTYYKTGNLENSKLQFEKAKRILGASSQNKKGIEVFDNTYWFVNQYYVFNENYEKLSRL</sequence>
<evidence type="ECO:0000256" key="1">
    <source>
        <dbReference type="ARBA" id="ARBA00022737"/>
    </source>
</evidence>
<dbReference type="InterPro" id="IPR011990">
    <property type="entry name" value="TPR-like_helical_dom_sf"/>
</dbReference>
<comment type="caution">
    <text evidence="4">The sequence shown here is derived from an EMBL/GenBank/DDBJ whole genome shotgun (WGS) entry which is preliminary data.</text>
</comment>
<protein>
    <submittedName>
        <fullName evidence="4">Tetratricopeptide repeat protein</fullName>
    </submittedName>
</protein>
<evidence type="ECO:0000256" key="3">
    <source>
        <dbReference type="PROSITE-ProRule" id="PRU00339"/>
    </source>
</evidence>
<name>A0ABV5FA61_9FLAO</name>
<dbReference type="SMART" id="SM00028">
    <property type="entry name" value="TPR"/>
    <property type="match status" value="7"/>
</dbReference>
<keyword evidence="2 3" id="KW-0802">TPR repeat</keyword>
<dbReference type="InterPro" id="IPR050498">
    <property type="entry name" value="Ycf3"/>
</dbReference>
<feature type="repeat" description="TPR" evidence="3">
    <location>
        <begin position="83"/>
        <end position="116"/>
    </location>
</feature>
<dbReference type="PANTHER" id="PTHR44858">
    <property type="entry name" value="TETRATRICOPEPTIDE REPEAT PROTEIN 6"/>
    <property type="match status" value="1"/>
</dbReference>
<dbReference type="Pfam" id="PF13174">
    <property type="entry name" value="TPR_6"/>
    <property type="match status" value="1"/>
</dbReference>
<dbReference type="Pfam" id="PF13181">
    <property type="entry name" value="TPR_8"/>
    <property type="match status" value="3"/>
</dbReference>
<dbReference type="SUPFAM" id="SSF48452">
    <property type="entry name" value="TPR-like"/>
    <property type="match status" value="1"/>
</dbReference>
<evidence type="ECO:0000256" key="2">
    <source>
        <dbReference type="ARBA" id="ARBA00022803"/>
    </source>
</evidence>
<dbReference type="InterPro" id="IPR019734">
    <property type="entry name" value="TPR_rpt"/>
</dbReference>
<dbReference type="RefSeq" id="WP_379860513.1">
    <property type="nucleotide sequence ID" value="NZ_JBHMFC010000017.1"/>
</dbReference>
<dbReference type="PANTHER" id="PTHR44858:SF1">
    <property type="entry name" value="UDP-N-ACETYLGLUCOSAMINE--PEPTIDE N-ACETYLGLUCOSAMINYLTRANSFERASE SPINDLY-RELATED"/>
    <property type="match status" value="1"/>
</dbReference>
<keyword evidence="1" id="KW-0677">Repeat</keyword>
<evidence type="ECO:0000313" key="5">
    <source>
        <dbReference type="Proteomes" id="UP001589585"/>
    </source>
</evidence>
<dbReference type="PROSITE" id="PS50005">
    <property type="entry name" value="TPR"/>
    <property type="match status" value="3"/>
</dbReference>
<keyword evidence="5" id="KW-1185">Reference proteome</keyword>
<dbReference type="Pfam" id="PF00515">
    <property type="entry name" value="TPR_1"/>
    <property type="match status" value="1"/>
</dbReference>
<dbReference type="EMBL" id="JBHMFC010000017">
    <property type="protein sequence ID" value="MFB9056315.1"/>
    <property type="molecule type" value="Genomic_DNA"/>
</dbReference>
<evidence type="ECO:0000313" key="4">
    <source>
        <dbReference type="EMBL" id="MFB9056315.1"/>
    </source>
</evidence>
<gene>
    <name evidence="4" type="ORF">ACFFU9_06110</name>
</gene>
<accession>A0ABV5FA61</accession>
<feature type="repeat" description="TPR" evidence="3">
    <location>
        <begin position="117"/>
        <end position="150"/>
    </location>
</feature>
<dbReference type="Gene3D" id="1.25.40.10">
    <property type="entry name" value="Tetratricopeptide repeat domain"/>
    <property type="match status" value="3"/>
</dbReference>
<dbReference type="Proteomes" id="UP001589585">
    <property type="component" value="Unassembled WGS sequence"/>
</dbReference>
<reference evidence="4 5" key="1">
    <citation type="submission" date="2024-09" db="EMBL/GenBank/DDBJ databases">
        <authorList>
            <person name="Sun Q."/>
            <person name="Mori K."/>
        </authorList>
    </citation>
    <scope>NUCLEOTIDE SEQUENCE [LARGE SCALE GENOMIC DNA]</scope>
    <source>
        <strain evidence="4 5">CECT 8622</strain>
    </source>
</reference>